<accession>A0ABQ2VGF8</accession>
<evidence type="ECO:0000313" key="2">
    <source>
        <dbReference type="Proteomes" id="UP000649573"/>
    </source>
</evidence>
<name>A0ABQ2VGF8_9PSEU</name>
<proteinExistence type="predicted"/>
<sequence>MEYRRLLSRGPAAQGLERAAGDNTAPAVKGELLDRLRAEIDYIQRRTGIKVDHDAVDTLISQSDKGISRMLDDAALDAESMSGLDG</sequence>
<keyword evidence="2" id="KW-1185">Reference proteome</keyword>
<dbReference type="EMBL" id="BMRE01000094">
    <property type="protein sequence ID" value="GGU85313.1"/>
    <property type="molecule type" value="Genomic_DNA"/>
</dbReference>
<dbReference type="RefSeq" id="WP_189259868.1">
    <property type="nucleotide sequence ID" value="NZ_BMRE01000094.1"/>
</dbReference>
<protein>
    <submittedName>
        <fullName evidence="1">Uncharacterized protein</fullName>
    </submittedName>
</protein>
<gene>
    <name evidence="1" type="ORF">GCM10010178_89380</name>
</gene>
<dbReference type="Proteomes" id="UP000649573">
    <property type="component" value="Unassembled WGS sequence"/>
</dbReference>
<organism evidence="1 2">
    <name type="scientific">Lentzea flava</name>
    <dbReference type="NCBI Taxonomy" id="103732"/>
    <lineage>
        <taxon>Bacteria</taxon>
        <taxon>Bacillati</taxon>
        <taxon>Actinomycetota</taxon>
        <taxon>Actinomycetes</taxon>
        <taxon>Pseudonocardiales</taxon>
        <taxon>Pseudonocardiaceae</taxon>
        <taxon>Lentzea</taxon>
    </lineage>
</organism>
<evidence type="ECO:0000313" key="1">
    <source>
        <dbReference type="EMBL" id="GGU85313.1"/>
    </source>
</evidence>
<comment type="caution">
    <text evidence="1">The sequence shown here is derived from an EMBL/GenBank/DDBJ whole genome shotgun (WGS) entry which is preliminary data.</text>
</comment>
<reference evidence="2" key="1">
    <citation type="journal article" date="2019" name="Int. J. Syst. Evol. Microbiol.">
        <title>The Global Catalogue of Microorganisms (GCM) 10K type strain sequencing project: providing services to taxonomists for standard genome sequencing and annotation.</title>
        <authorList>
            <consortium name="The Broad Institute Genomics Platform"/>
            <consortium name="The Broad Institute Genome Sequencing Center for Infectious Disease"/>
            <person name="Wu L."/>
            <person name="Ma J."/>
        </authorList>
    </citation>
    <scope>NUCLEOTIDE SEQUENCE [LARGE SCALE GENOMIC DNA]</scope>
    <source>
        <strain evidence="2">JCM 3296</strain>
    </source>
</reference>